<feature type="transmembrane region" description="Helical" evidence="8">
    <location>
        <begin position="85"/>
        <end position="103"/>
    </location>
</feature>
<feature type="transmembrane region" description="Helical" evidence="8">
    <location>
        <begin position="443"/>
        <end position="462"/>
    </location>
</feature>
<evidence type="ECO:0000256" key="2">
    <source>
        <dbReference type="ARBA" id="ARBA00022448"/>
    </source>
</evidence>
<feature type="transmembrane region" description="Helical" evidence="8">
    <location>
        <begin position="381"/>
        <end position="401"/>
    </location>
</feature>
<dbReference type="PANTHER" id="PTHR35334:SF5">
    <property type="entry name" value="INNER MEMBRANE TRANSPORT PROTEIN YHJV"/>
    <property type="match status" value="1"/>
</dbReference>
<comment type="subcellular location">
    <subcellularLocation>
        <location evidence="1">Cell inner membrane</location>
        <topology evidence="1">Multi-pass membrane protein</topology>
    </subcellularLocation>
</comment>
<keyword evidence="5 8" id="KW-0812">Transmembrane</keyword>
<feature type="transmembrane region" description="Helical" evidence="8">
    <location>
        <begin position="332"/>
        <end position="352"/>
    </location>
</feature>
<feature type="transmembrane region" description="Helical" evidence="8">
    <location>
        <begin position="284"/>
        <end position="312"/>
    </location>
</feature>
<dbReference type="Proteomes" id="UP000199350">
    <property type="component" value="Chromosome I"/>
</dbReference>
<dbReference type="GO" id="GO:0003333">
    <property type="term" value="P:amino acid transmembrane transport"/>
    <property type="evidence" value="ECO:0007669"/>
    <property type="project" value="InterPro"/>
</dbReference>
<dbReference type="InterPro" id="IPR018227">
    <property type="entry name" value="Amino_acid_transport_2"/>
</dbReference>
<feature type="transmembrane region" description="Helical" evidence="8">
    <location>
        <begin position="407"/>
        <end position="428"/>
    </location>
</feature>
<keyword evidence="3" id="KW-1003">Cell membrane</keyword>
<dbReference type="STRING" id="38302.SAMN04488535_1577"/>
<sequence>MTPTHNNGSDSQPGPALPELHSEEHLKQARDEFHMENLTPADADQIRLNRRGSDPNGTFLSWVITLFGTAVGAGILFLPLNAGSFGFWPLVIATIFIGPLVFFSHRMYARIVGASPEKGLDVLQVVTALTGRKRGVITAVMYWLAIYPTVLVYAISITNTMDSFLVNQMHLGQVNRVLLATVCVGLLTGAFALGKKATLWFANILVYPLIVSLAGVSVYLIPRWDLASFRSYESPTPPWQALLLILPVLVFSFSHMAAISQFALDVQKAKNGDVAATERQVSRIELITSALLVAFTMFFVWSCTLALGARGLEEATAQNLPVLSYFANVTNTPFMAVITPIVAICAIASSYFGHLLGTEEGTTYLVRVIAPQATHGISDRVLRGSVLAFVFITGVAVAVINPSILDFISVIGGIFMTFLVYLVPFLLFRRAKAYAHYANRPDALIVGVMGVVIMAVSVWEIFR</sequence>
<feature type="transmembrane region" description="Helical" evidence="8">
    <location>
        <begin position="241"/>
        <end position="264"/>
    </location>
</feature>
<keyword evidence="4" id="KW-0997">Cell inner membrane</keyword>
<feature type="transmembrane region" description="Helical" evidence="8">
    <location>
        <begin position="59"/>
        <end position="79"/>
    </location>
</feature>
<dbReference type="PANTHER" id="PTHR35334">
    <property type="entry name" value="SERINE TRANSPORTER"/>
    <property type="match status" value="1"/>
</dbReference>
<evidence type="ECO:0000256" key="1">
    <source>
        <dbReference type="ARBA" id="ARBA00004429"/>
    </source>
</evidence>
<reference evidence="10" key="1">
    <citation type="submission" date="2016-10" db="EMBL/GenBank/DDBJ databases">
        <authorList>
            <person name="Varghese N."/>
            <person name="Submissions S."/>
        </authorList>
    </citation>
    <scope>NUCLEOTIDE SEQUENCE [LARGE SCALE GENOMIC DNA]</scope>
    <source>
        <strain evidence="10">DSM 20632</strain>
    </source>
</reference>
<evidence type="ECO:0000313" key="10">
    <source>
        <dbReference type="Proteomes" id="UP000199350"/>
    </source>
</evidence>
<evidence type="ECO:0000256" key="4">
    <source>
        <dbReference type="ARBA" id="ARBA00022519"/>
    </source>
</evidence>
<keyword evidence="10" id="KW-1185">Reference proteome</keyword>
<accession>A0A1G9PSG7</accession>
<feature type="transmembrane region" description="Helical" evidence="8">
    <location>
        <begin position="200"/>
        <end position="221"/>
    </location>
</feature>
<keyword evidence="2" id="KW-0813">Transport</keyword>
<evidence type="ECO:0000256" key="5">
    <source>
        <dbReference type="ARBA" id="ARBA00022692"/>
    </source>
</evidence>
<feature type="transmembrane region" description="Helical" evidence="8">
    <location>
        <begin position="136"/>
        <end position="157"/>
    </location>
</feature>
<protein>
    <submittedName>
        <fullName evidence="9">Serine transporter</fullName>
    </submittedName>
</protein>
<name>A0A1G9PSG7_9CORY</name>
<proteinExistence type="predicted"/>
<dbReference type="GO" id="GO:0005886">
    <property type="term" value="C:plasma membrane"/>
    <property type="evidence" value="ECO:0007669"/>
    <property type="project" value="UniProtKB-SubCell"/>
</dbReference>
<keyword evidence="7 8" id="KW-0472">Membrane</keyword>
<evidence type="ECO:0000256" key="7">
    <source>
        <dbReference type="ARBA" id="ARBA00023136"/>
    </source>
</evidence>
<evidence type="ECO:0000256" key="8">
    <source>
        <dbReference type="SAM" id="Phobius"/>
    </source>
</evidence>
<evidence type="ECO:0000256" key="3">
    <source>
        <dbReference type="ARBA" id="ARBA00022475"/>
    </source>
</evidence>
<keyword evidence="6 8" id="KW-1133">Transmembrane helix</keyword>
<evidence type="ECO:0000313" key="9">
    <source>
        <dbReference type="EMBL" id="SDM01603.1"/>
    </source>
</evidence>
<dbReference type="EMBL" id="LT629700">
    <property type="protein sequence ID" value="SDM01603.1"/>
    <property type="molecule type" value="Genomic_DNA"/>
</dbReference>
<dbReference type="Gene3D" id="1.20.1740.10">
    <property type="entry name" value="Amino acid/polyamine transporter I"/>
    <property type="match status" value="1"/>
</dbReference>
<dbReference type="AlphaFoldDB" id="A0A1G9PSG7"/>
<evidence type="ECO:0000256" key="6">
    <source>
        <dbReference type="ARBA" id="ARBA00022989"/>
    </source>
</evidence>
<feature type="transmembrane region" description="Helical" evidence="8">
    <location>
        <begin position="177"/>
        <end position="193"/>
    </location>
</feature>
<organism evidence="9 10">
    <name type="scientific">Corynebacterium mycetoides</name>
    <dbReference type="NCBI Taxonomy" id="38302"/>
    <lineage>
        <taxon>Bacteria</taxon>
        <taxon>Bacillati</taxon>
        <taxon>Actinomycetota</taxon>
        <taxon>Actinomycetes</taxon>
        <taxon>Mycobacteriales</taxon>
        <taxon>Corynebacteriaceae</taxon>
        <taxon>Corynebacterium</taxon>
    </lineage>
</organism>
<gene>
    <name evidence="9" type="ORF">SAMN04488535_1577</name>
</gene>
<dbReference type="RefSeq" id="WP_092150916.1">
    <property type="nucleotide sequence ID" value="NZ_LT629700.1"/>
</dbReference>